<organism evidence="1 2">
    <name type="scientific">Isoptericola luteus</name>
    <dbReference type="NCBI Taxonomy" id="2879484"/>
    <lineage>
        <taxon>Bacteria</taxon>
        <taxon>Bacillati</taxon>
        <taxon>Actinomycetota</taxon>
        <taxon>Actinomycetes</taxon>
        <taxon>Micrococcales</taxon>
        <taxon>Promicromonosporaceae</taxon>
        <taxon>Isoptericola</taxon>
    </lineage>
</organism>
<keyword evidence="2" id="KW-1185">Reference proteome</keyword>
<dbReference type="EMBL" id="JAIXCQ010000005">
    <property type="protein sequence ID" value="MCA5893614.1"/>
    <property type="molecule type" value="Genomic_DNA"/>
</dbReference>
<dbReference type="Proteomes" id="UP001319870">
    <property type="component" value="Unassembled WGS sequence"/>
</dbReference>
<name>A0ABS7ZIH4_9MICO</name>
<proteinExistence type="predicted"/>
<sequence length="74" mass="7899">MHPDHDPSHDGHPAALGDQLYRAALRLHAGEAITSRSVDVMIEAAEILRSLTTIVPVTASALADDAFRTMEPAP</sequence>
<evidence type="ECO:0000313" key="2">
    <source>
        <dbReference type="Proteomes" id="UP001319870"/>
    </source>
</evidence>
<evidence type="ECO:0000313" key="1">
    <source>
        <dbReference type="EMBL" id="MCA5893614.1"/>
    </source>
</evidence>
<protein>
    <submittedName>
        <fullName evidence="1">Uncharacterized protein</fullName>
    </submittedName>
</protein>
<comment type="caution">
    <text evidence="1">The sequence shown here is derived from an EMBL/GenBank/DDBJ whole genome shotgun (WGS) entry which is preliminary data.</text>
</comment>
<reference evidence="1 2" key="1">
    <citation type="submission" date="2021-09" db="EMBL/GenBank/DDBJ databases">
        <title>Isoptericola luteus sp. nov., a novel bacterium isolated from Harbin, the capital city of Heilongjiang province.</title>
        <authorList>
            <person name="Li J."/>
        </authorList>
    </citation>
    <scope>NUCLEOTIDE SEQUENCE [LARGE SCALE GENOMIC DNA]</scope>
    <source>
        <strain evidence="1 2">NEAU-Y5</strain>
    </source>
</reference>
<accession>A0ABS7ZIH4</accession>
<gene>
    <name evidence="1" type="ORF">LEP48_09655</name>
</gene>
<dbReference type="RefSeq" id="WP_225565363.1">
    <property type="nucleotide sequence ID" value="NZ_JAIXCQ010000005.1"/>
</dbReference>